<proteinExistence type="predicted"/>
<keyword evidence="4" id="KW-1133">Transmembrane helix</keyword>
<feature type="transmembrane region" description="Helical" evidence="4">
    <location>
        <begin position="115"/>
        <end position="138"/>
    </location>
</feature>
<name>A0A8E7B2P6_9EURY</name>
<evidence type="ECO:0000256" key="2">
    <source>
        <dbReference type="ARBA" id="ARBA00022803"/>
    </source>
</evidence>
<dbReference type="EMBL" id="CP075546">
    <property type="protein sequence ID" value="QVV89271.1"/>
    <property type="molecule type" value="Genomic_DNA"/>
</dbReference>
<dbReference type="Gene3D" id="1.25.40.10">
    <property type="entry name" value="Tetratricopeptide repeat domain"/>
    <property type="match status" value="1"/>
</dbReference>
<evidence type="ECO:0000256" key="1">
    <source>
        <dbReference type="ARBA" id="ARBA00022737"/>
    </source>
</evidence>
<dbReference type="SUPFAM" id="SSF48452">
    <property type="entry name" value="TPR-like"/>
    <property type="match status" value="1"/>
</dbReference>
<dbReference type="AlphaFoldDB" id="A0A8E7B2P6"/>
<evidence type="ECO:0008006" key="7">
    <source>
        <dbReference type="Google" id="ProtNLM"/>
    </source>
</evidence>
<sequence length="522" mass="57943">MVGEEEIQDIYKKGIEAYRRGDLSQASHHLMQVVETDEHDHRAWNALGVVLTKMGKYQDADVCFENALILDQGNAVYERNRVKNSSHVKKDMKELLSSGYFSLPANLPFGLSAPYLIGGILLLLIIITILAVIIPPFFQPEPLATSAGDIQISIEQLDDLILVKNNGGVGLEKVAEFLLTGNNQTIYSLSGLPRNLGTSKGSTLGIPHEDLYPISDDNTVTIRLSARYVDDSERPVLHQKIILPVLVNETAVMNITPVLIPYDPQYKTGDILINESGSYLLVSDLLPDNQYRIQSLNRRNEGLFFIQPNSAQNMSMQETEQSSIKSAMLLIPAEGMLSPDIPYQAVRNDSSSGIGPLYVPGDVVSSSKSSSEEAFVVLGFDSGTDEYAFDNLYKYHSGEWGYRPDALSEWKDRSEFERSYPVRVTRIALSQVGIGEESSPPGTQPLYKDGDIVAKDRGADASLLLIMGYDPLTNSYVTSPIWQSYNGGWERAEKSEVIIRSALEKEYSYRVRTIDSSLVKVR</sequence>
<keyword evidence="2 3" id="KW-0802">TPR repeat</keyword>
<organism evidence="5 6">
    <name type="scientific">Methanospirillum purgamenti</name>
    <dbReference type="NCBI Taxonomy" id="2834276"/>
    <lineage>
        <taxon>Archaea</taxon>
        <taxon>Methanobacteriati</taxon>
        <taxon>Methanobacteriota</taxon>
        <taxon>Stenosarchaea group</taxon>
        <taxon>Methanomicrobia</taxon>
        <taxon>Methanomicrobiales</taxon>
        <taxon>Methanospirillaceae</taxon>
        <taxon>Methanospirillum</taxon>
    </lineage>
</organism>
<dbReference type="SMART" id="SM00028">
    <property type="entry name" value="TPR"/>
    <property type="match status" value="2"/>
</dbReference>
<evidence type="ECO:0000313" key="5">
    <source>
        <dbReference type="EMBL" id="QVV89271.1"/>
    </source>
</evidence>
<evidence type="ECO:0000256" key="3">
    <source>
        <dbReference type="PROSITE-ProRule" id="PRU00339"/>
    </source>
</evidence>
<accession>A0A8E7B2P6</accession>
<dbReference type="Proteomes" id="UP000680656">
    <property type="component" value="Chromosome"/>
</dbReference>
<protein>
    <recommendedName>
        <fullName evidence="7">Tetratricopeptide repeat protein</fullName>
    </recommendedName>
</protein>
<dbReference type="InterPro" id="IPR011990">
    <property type="entry name" value="TPR-like_helical_dom_sf"/>
</dbReference>
<keyword evidence="4" id="KW-0472">Membrane</keyword>
<evidence type="ECO:0000256" key="4">
    <source>
        <dbReference type="SAM" id="Phobius"/>
    </source>
</evidence>
<gene>
    <name evidence="5" type="ORF">KHC33_01670</name>
</gene>
<dbReference type="GeneID" id="65095852"/>
<dbReference type="Pfam" id="PF07719">
    <property type="entry name" value="TPR_2"/>
    <property type="match status" value="1"/>
</dbReference>
<dbReference type="RefSeq" id="WP_214420069.1">
    <property type="nucleotide sequence ID" value="NZ_CP075546.1"/>
</dbReference>
<dbReference type="InterPro" id="IPR019734">
    <property type="entry name" value="TPR_rpt"/>
</dbReference>
<reference evidence="5 6" key="1">
    <citation type="submission" date="2021-05" db="EMBL/GenBank/DDBJ databases">
        <title>A novel Methanospirillum isolate from a pyrite-forming mixed culture.</title>
        <authorList>
            <person name="Bunk B."/>
            <person name="Sproer C."/>
            <person name="Spring S."/>
            <person name="Pester M."/>
        </authorList>
    </citation>
    <scope>NUCLEOTIDE SEQUENCE [LARGE SCALE GENOMIC DNA]</scope>
    <source>
        <strain evidence="5 6">J.3.6.1-F.2.7.3</strain>
    </source>
</reference>
<dbReference type="KEGG" id="mrtj:KHC33_01670"/>
<keyword evidence="4" id="KW-0812">Transmembrane</keyword>
<keyword evidence="6" id="KW-1185">Reference proteome</keyword>
<dbReference type="PROSITE" id="PS50005">
    <property type="entry name" value="TPR"/>
    <property type="match status" value="1"/>
</dbReference>
<feature type="repeat" description="TPR" evidence="3">
    <location>
        <begin position="41"/>
        <end position="74"/>
    </location>
</feature>
<dbReference type="InterPro" id="IPR013105">
    <property type="entry name" value="TPR_2"/>
</dbReference>
<evidence type="ECO:0000313" key="6">
    <source>
        <dbReference type="Proteomes" id="UP000680656"/>
    </source>
</evidence>
<keyword evidence="1" id="KW-0677">Repeat</keyword>